<dbReference type="EMBL" id="CYZU01000022">
    <property type="protein sequence ID" value="CUO54436.1"/>
    <property type="molecule type" value="Genomic_DNA"/>
</dbReference>
<evidence type="ECO:0000313" key="3">
    <source>
        <dbReference type="Proteomes" id="UP000095544"/>
    </source>
</evidence>
<protein>
    <submittedName>
        <fullName evidence="2">Uncharacterized protein</fullName>
    </submittedName>
</protein>
<organism evidence="2 3">
    <name type="scientific">Faecalicatena contorta</name>
    <dbReference type="NCBI Taxonomy" id="39482"/>
    <lineage>
        <taxon>Bacteria</taxon>
        <taxon>Bacillati</taxon>
        <taxon>Bacillota</taxon>
        <taxon>Clostridia</taxon>
        <taxon>Lachnospirales</taxon>
        <taxon>Lachnospiraceae</taxon>
        <taxon>Faecalicatena</taxon>
    </lineage>
</organism>
<feature type="transmembrane region" description="Helical" evidence="1">
    <location>
        <begin position="81"/>
        <end position="99"/>
    </location>
</feature>
<reference evidence="2 3" key="1">
    <citation type="submission" date="2015-09" db="EMBL/GenBank/DDBJ databases">
        <authorList>
            <consortium name="Pathogen Informatics"/>
        </authorList>
    </citation>
    <scope>NUCLEOTIDE SEQUENCE [LARGE SCALE GENOMIC DNA]</scope>
    <source>
        <strain evidence="2 3">2789STDY5834876</strain>
    </source>
</reference>
<dbReference type="RefSeq" id="WP_161793102.1">
    <property type="nucleotide sequence ID" value="NZ_CYZU01000022.1"/>
</dbReference>
<keyword evidence="1" id="KW-0472">Membrane</keyword>
<accession>A0A174G049</accession>
<keyword evidence="1" id="KW-0812">Transmembrane</keyword>
<dbReference type="AlphaFoldDB" id="A0A174G049"/>
<sequence>MKPKIIMHTQISLDGRIKGFDNPEVYYQVAGGIHSDAVLFGSNTVFTAFEKYPAETEADFEKIITSPEDPRPIGVMAVTKLAALTLLGIPAPFFIDSYYQFAVGFLPSFWVAKAMQNEAVLYFSIGLVVALVWYYFLTKRLFRKLAG</sequence>
<evidence type="ECO:0000256" key="1">
    <source>
        <dbReference type="SAM" id="Phobius"/>
    </source>
</evidence>
<name>A0A174G049_9FIRM</name>
<evidence type="ECO:0000313" key="2">
    <source>
        <dbReference type="EMBL" id="CUO54436.1"/>
    </source>
</evidence>
<feature type="transmembrane region" description="Helical" evidence="1">
    <location>
        <begin position="119"/>
        <end position="137"/>
    </location>
</feature>
<proteinExistence type="predicted"/>
<gene>
    <name evidence="2" type="ORF">ERS852491_02533</name>
</gene>
<dbReference type="STRING" id="39482.ERS852491_02533"/>
<dbReference type="Proteomes" id="UP000095544">
    <property type="component" value="Unassembled WGS sequence"/>
</dbReference>
<keyword evidence="1" id="KW-1133">Transmembrane helix</keyword>